<dbReference type="Gramene" id="VVA21993">
    <property type="protein sequence ID" value="VVA21993"/>
    <property type="gene ID" value="Prudul26B017612"/>
</dbReference>
<reference evidence="2" key="1">
    <citation type="journal article" date="2020" name="Plant J.">
        <title>Transposons played a major role in the diversification between the closely related almond and peach genomes: results from the almond genome sequence.</title>
        <authorList>
            <person name="Alioto T."/>
            <person name="Alexiou K.G."/>
            <person name="Bardil A."/>
            <person name="Barteri F."/>
            <person name="Castanera R."/>
            <person name="Cruz F."/>
            <person name="Dhingra A."/>
            <person name="Duval H."/>
            <person name="Fernandez I Marti A."/>
            <person name="Frias L."/>
            <person name="Galan B."/>
            <person name="Garcia J.L."/>
            <person name="Howad W."/>
            <person name="Gomez-Garrido J."/>
            <person name="Gut M."/>
            <person name="Julca I."/>
            <person name="Morata J."/>
            <person name="Puigdomenech P."/>
            <person name="Ribeca P."/>
            <person name="Rubio Cabetas M.J."/>
            <person name="Vlasova A."/>
            <person name="Wirthensohn M."/>
            <person name="Garcia-Mas J."/>
            <person name="Gabaldon T."/>
            <person name="Casacuberta J.M."/>
            <person name="Arus P."/>
        </authorList>
    </citation>
    <scope>NUCLEOTIDE SEQUENCE [LARGE SCALE GENOMIC DNA]</scope>
    <source>
        <strain evidence="2">cv. Texas</strain>
    </source>
</reference>
<dbReference type="AlphaFoldDB" id="A0A5E4F214"/>
<organism evidence="1 2">
    <name type="scientific">Prunus dulcis</name>
    <name type="common">Almond</name>
    <name type="synonym">Amygdalus dulcis</name>
    <dbReference type="NCBI Taxonomy" id="3755"/>
    <lineage>
        <taxon>Eukaryota</taxon>
        <taxon>Viridiplantae</taxon>
        <taxon>Streptophyta</taxon>
        <taxon>Embryophyta</taxon>
        <taxon>Tracheophyta</taxon>
        <taxon>Spermatophyta</taxon>
        <taxon>Magnoliopsida</taxon>
        <taxon>eudicotyledons</taxon>
        <taxon>Gunneridae</taxon>
        <taxon>Pentapetalae</taxon>
        <taxon>rosids</taxon>
        <taxon>fabids</taxon>
        <taxon>Rosales</taxon>
        <taxon>Rosaceae</taxon>
        <taxon>Amygdaloideae</taxon>
        <taxon>Amygdaleae</taxon>
        <taxon>Prunus</taxon>
    </lineage>
</organism>
<protein>
    <submittedName>
        <fullName evidence="1">Uncharacterized protein</fullName>
    </submittedName>
</protein>
<dbReference type="InParanoid" id="A0A5E4F214"/>
<dbReference type="Proteomes" id="UP000327085">
    <property type="component" value="Chromosome 8"/>
</dbReference>
<evidence type="ECO:0000313" key="1">
    <source>
        <dbReference type="EMBL" id="VVA21993.1"/>
    </source>
</evidence>
<proteinExistence type="predicted"/>
<dbReference type="EMBL" id="CABIKO010000057">
    <property type="protein sequence ID" value="VVA21993.1"/>
    <property type="molecule type" value="Genomic_DNA"/>
</dbReference>
<sequence>MAAEDEDLPRDAKIVKTLLKSMMMVMVMMMMMMMSLLLLAYPLLSTSPLTLSAAIL</sequence>
<evidence type="ECO:0000313" key="2">
    <source>
        <dbReference type="Proteomes" id="UP000327085"/>
    </source>
</evidence>
<gene>
    <name evidence="1" type="ORF">ALMOND_2B017612</name>
</gene>
<accession>A0A5E4F214</accession>
<name>A0A5E4F214_PRUDU</name>